<proteinExistence type="predicted"/>
<organism evidence="1 2">
    <name type="scientific">Arctium lappa</name>
    <name type="common">Greater burdock</name>
    <name type="synonym">Lappa major</name>
    <dbReference type="NCBI Taxonomy" id="4217"/>
    <lineage>
        <taxon>Eukaryota</taxon>
        <taxon>Viridiplantae</taxon>
        <taxon>Streptophyta</taxon>
        <taxon>Embryophyta</taxon>
        <taxon>Tracheophyta</taxon>
        <taxon>Spermatophyta</taxon>
        <taxon>Magnoliopsida</taxon>
        <taxon>eudicotyledons</taxon>
        <taxon>Gunneridae</taxon>
        <taxon>Pentapetalae</taxon>
        <taxon>asterids</taxon>
        <taxon>campanulids</taxon>
        <taxon>Asterales</taxon>
        <taxon>Asteraceae</taxon>
        <taxon>Carduoideae</taxon>
        <taxon>Cardueae</taxon>
        <taxon>Arctiinae</taxon>
        <taxon>Arctium</taxon>
    </lineage>
</organism>
<accession>A0ACB9BCV8</accession>
<protein>
    <submittedName>
        <fullName evidence="1">Uncharacterized protein</fullName>
    </submittedName>
</protein>
<keyword evidence="2" id="KW-1185">Reference proteome</keyword>
<sequence>MAVATTFLLLLLLTTTTNSAPTYTTSIPANFTASHFQFIDQSGDFLRSTNRTYTAAIANPQPTSPSFYLLVYHSQSHTVIWSANRNNPITNSAQLRLSNTGLTIHNDSGVPVWSTPPIQSTVASLQLLDSGNLILVDRFNNTLWQSFDFPTDTVVSEQRFPVGKSLIASRNPADFSEGDYSFEMTTGDGMLRWRGLTYYRLLMDSKSVKNSNRPVSYLVVNGSGFYLFGDPGSGLVAQILITAPTANPGYRILKMTNEGRLVVMRYRDNVWVTDFATPSEDDGCRVPSHCGKLGFCSGGGCSCPPGFRGDRSTNGCSPSDASLSLPESCDSNSTRQRSNSSEDYIYVQLGKGMSYFSIGFTNPIKTGMDQSSCEDLCSANCSCLGFFHGNPSGSCYLLENHLGSITSSSNNGVNDPLGFIKAISSSISSRDLDDDSNSDFPVIGLVLLPASGVLLISIFAVWILRRRSNKTVSKTKKSMNGSFSGELEVFSIAGLPVRFDHGDLVEATADFSTQIGSGGFGTVYKGVLHDKTVVAVKKITALGAQGKKEFGTEIAIIGNIHHVNLVKLKGFCAHGSERFLVYEYMSHGSLDRTLFGSGPPLEWQERFEIALGTARGLAYLHSGCEHKIIHCDVKPENILLNDNMQVKISDFGLSKLLSPEQSGLFTTMRGTRGYLAPEWLTNAAISDKTDVYSYGMVLLELIQGRKNCVQATNRSSGNPTSSTDGRSSGSSGSRNHPRPRSFYFPLHALEMHEECRYLELVEPRLTGRVSKGEAEKLVKVALCCLHEDPSLRPTMANVVGMLEGVLAVGEPRLECLNFLRFYGRRFTEASMAESGAEVEMPNGFMVATTDNSSSPTASLNSFSYMSSQQVSGPR</sequence>
<reference evidence="1 2" key="2">
    <citation type="journal article" date="2022" name="Mol. Ecol. Resour.">
        <title>The genomes of chicory, endive, great burdock and yacon provide insights into Asteraceae paleo-polyploidization history and plant inulin production.</title>
        <authorList>
            <person name="Fan W."/>
            <person name="Wang S."/>
            <person name="Wang H."/>
            <person name="Wang A."/>
            <person name="Jiang F."/>
            <person name="Liu H."/>
            <person name="Zhao H."/>
            <person name="Xu D."/>
            <person name="Zhang Y."/>
        </authorList>
    </citation>
    <scope>NUCLEOTIDE SEQUENCE [LARGE SCALE GENOMIC DNA]</scope>
    <source>
        <strain evidence="2">cv. Niubang</strain>
    </source>
</reference>
<reference evidence="2" key="1">
    <citation type="journal article" date="2022" name="Mol. Ecol. Resour.">
        <title>The genomes of chicory, endive, great burdock and yacon provide insights into Asteraceae palaeo-polyploidization history and plant inulin production.</title>
        <authorList>
            <person name="Fan W."/>
            <person name="Wang S."/>
            <person name="Wang H."/>
            <person name="Wang A."/>
            <person name="Jiang F."/>
            <person name="Liu H."/>
            <person name="Zhao H."/>
            <person name="Xu D."/>
            <person name="Zhang Y."/>
        </authorList>
    </citation>
    <scope>NUCLEOTIDE SEQUENCE [LARGE SCALE GENOMIC DNA]</scope>
    <source>
        <strain evidence="2">cv. Niubang</strain>
    </source>
</reference>
<comment type="caution">
    <text evidence="1">The sequence shown here is derived from an EMBL/GenBank/DDBJ whole genome shotgun (WGS) entry which is preliminary data.</text>
</comment>
<gene>
    <name evidence="1" type="ORF">L6452_21127</name>
</gene>
<evidence type="ECO:0000313" key="2">
    <source>
        <dbReference type="Proteomes" id="UP001055879"/>
    </source>
</evidence>
<dbReference type="EMBL" id="CM042052">
    <property type="protein sequence ID" value="KAI3720214.1"/>
    <property type="molecule type" value="Genomic_DNA"/>
</dbReference>
<evidence type="ECO:0000313" key="1">
    <source>
        <dbReference type="EMBL" id="KAI3720214.1"/>
    </source>
</evidence>
<name>A0ACB9BCV8_ARCLA</name>
<dbReference type="Proteomes" id="UP001055879">
    <property type="component" value="Linkage Group LG06"/>
</dbReference>